<keyword evidence="7" id="KW-0472">Membrane</keyword>
<dbReference type="InterPro" id="IPR036770">
    <property type="entry name" value="Ankyrin_rpt-contain_sf"/>
</dbReference>
<evidence type="ECO:0000256" key="6">
    <source>
        <dbReference type="ARBA" id="ARBA00023043"/>
    </source>
</evidence>
<proteinExistence type="predicted"/>
<dbReference type="Pfam" id="PF23578">
    <property type="entry name" value="DGKI"/>
    <property type="match status" value="1"/>
</dbReference>
<keyword evidence="5" id="KW-0528">Neurotoxin</keyword>
<protein>
    <recommendedName>
        <fullName evidence="10">Diacylglycerol kinase iota-like domain-containing protein</fullName>
    </recommendedName>
</protein>
<dbReference type="PROSITE" id="PS50297">
    <property type="entry name" value="ANK_REP_REGION"/>
    <property type="match status" value="1"/>
</dbReference>
<name>T1L6L6_TETUR</name>
<evidence type="ECO:0000256" key="4">
    <source>
        <dbReference type="ARBA" id="ARBA00022737"/>
    </source>
</evidence>
<evidence type="ECO:0000259" key="10">
    <source>
        <dbReference type="Pfam" id="PF23578"/>
    </source>
</evidence>
<evidence type="ECO:0000256" key="5">
    <source>
        <dbReference type="ARBA" id="ARBA00023028"/>
    </source>
</evidence>
<accession>T1L6L6</accession>
<dbReference type="InterPro" id="IPR056383">
    <property type="entry name" value="DGKI-like_dom"/>
</dbReference>
<dbReference type="Pfam" id="PF12796">
    <property type="entry name" value="Ank_2"/>
    <property type="match status" value="1"/>
</dbReference>
<keyword evidence="6 8" id="KW-0040">ANK repeat</keyword>
<dbReference type="SMART" id="SM00248">
    <property type="entry name" value="ANK"/>
    <property type="match status" value="3"/>
</dbReference>
<evidence type="ECO:0000256" key="7">
    <source>
        <dbReference type="ARBA" id="ARBA00023298"/>
    </source>
</evidence>
<dbReference type="EMBL" id="CAEY01001982">
    <property type="status" value="NOT_ANNOTATED_CDS"/>
    <property type="molecule type" value="Genomic_DNA"/>
</dbReference>
<evidence type="ECO:0000256" key="1">
    <source>
        <dbReference type="ARBA" id="ARBA00004175"/>
    </source>
</evidence>
<dbReference type="Proteomes" id="UP000015104">
    <property type="component" value="Unassembled WGS sequence"/>
</dbReference>
<comment type="subcellular location">
    <subcellularLocation>
        <location evidence="1">Target cell membrane</location>
    </subcellularLocation>
</comment>
<keyword evidence="12" id="KW-1185">Reference proteome</keyword>
<dbReference type="HOGENOM" id="CLU_1857846_0_0_1"/>
<feature type="repeat" description="ANK" evidence="8">
    <location>
        <begin position="444"/>
        <end position="476"/>
    </location>
</feature>
<evidence type="ECO:0000256" key="9">
    <source>
        <dbReference type="SAM" id="MobiDB-lite"/>
    </source>
</evidence>
<evidence type="ECO:0000256" key="8">
    <source>
        <dbReference type="PROSITE-ProRule" id="PRU00023"/>
    </source>
</evidence>
<reference evidence="12" key="1">
    <citation type="submission" date="2011-08" db="EMBL/GenBank/DDBJ databases">
        <authorList>
            <person name="Rombauts S."/>
        </authorList>
    </citation>
    <scope>NUCLEOTIDE SEQUENCE</scope>
    <source>
        <strain evidence="12">London</strain>
    </source>
</reference>
<feature type="repeat" description="ANK" evidence="8">
    <location>
        <begin position="479"/>
        <end position="511"/>
    </location>
</feature>
<dbReference type="GO" id="GO:0004143">
    <property type="term" value="F:ATP-dependent diacylglycerol kinase activity"/>
    <property type="evidence" value="ECO:0007669"/>
    <property type="project" value="UniProtKB-ARBA"/>
</dbReference>
<feature type="domain" description="Diacylglycerol kinase iota-like" evidence="10">
    <location>
        <begin position="44"/>
        <end position="168"/>
    </location>
</feature>
<keyword evidence="3" id="KW-1052">Target cell membrane</keyword>
<dbReference type="InterPro" id="IPR002110">
    <property type="entry name" value="Ankyrin_rpt"/>
</dbReference>
<feature type="compositionally biased region" description="Basic and acidic residues" evidence="9">
    <location>
        <begin position="350"/>
        <end position="366"/>
    </location>
</feature>
<keyword evidence="5" id="KW-0800">Toxin</keyword>
<organism evidence="11 12">
    <name type="scientific">Tetranychus urticae</name>
    <name type="common">Two-spotted spider mite</name>
    <dbReference type="NCBI Taxonomy" id="32264"/>
    <lineage>
        <taxon>Eukaryota</taxon>
        <taxon>Metazoa</taxon>
        <taxon>Ecdysozoa</taxon>
        <taxon>Arthropoda</taxon>
        <taxon>Chelicerata</taxon>
        <taxon>Arachnida</taxon>
        <taxon>Acari</taxon>
        <taxon>Acariformes</taxon>
        <taxon>Trombidiformes</taxon>
        <taxon>Prostigmata</taxon>
        <taxon>Eleutherengona</taxon>
        <taxon>Raphignathae</taxon>
        <taxon>Tetranychoidea</taxon>
        <taxon>Tetranychidae</taxon>
        <taxon>Tetranychus</taxon>
    </lineage>
</organism>
<evidence type="ECO:0000256" key="2">
    <source>
        <dbReference type="ARBA" id="ARBA00022483"/>
    </source>
</evidence>
<feature type="compositionally biased region" description="Polar residues" evidence="9">
    <location>
        <begin position="184"/>
        <end position="197"/>
    </location>
</feature>
<dbReference type="PANTHER" id="PTHR24173:SF83">
    <property type="entry name" value="SOCS BOX DOMAIN-CONTAINING PROTEIN"/>
    <property type="match status" value="1"/>
</dbReference>
<reference evidence="11" key="2">
    <citation type="submission" date="2015-06" db="UniProtKB">
        <authorList>
            <consortium name="EnsemblMetazoa"/>
        </authorList>
    </citation>
    <scope>IDENTIFICATION</scope>
</reference>
<dbReference type="eggNOG" id="KOG0782">
    <property type="taxonomic scope" value="Eukaryota"/>
</dbReference>
<feature type="region of interest" description="Disordered" evidence="9">
    <location>
        <begin position="350"/>
        <end position="369"/>
    </location>
</feature>
<dbReference type="GO" id="GO:0044218">
    <property type="term" value="C:other organism cell membrane"/>
    <property type="evidence" value="ECO:0007669"/>
    <property type="project" value="UniProtKB-KW"/>
</dbReference>
<evidence type="ECO:0000313" key="11">
    <source>
        <dbReference type="EnsemblMetazoa" id="tetur95g00010.1"/>
    </source>
</evidence>
<keyword evidence="7" id="KW-1053">Target membrane</keyword>
<feature type="region of interest" description="Disordered" evidence="9">
    <location>
        <begin position="181"/>
        <end position="299"/>
    </location>
</feature>
<keyword evidence="4" id="KW-0677">Repeat</keyword>
<feature type="compositionally biased region" description="Low complexity" evidence="9">
    <location>
        <begin position="259"/>
        <end position="273"/>
    </location>
</feature>
<dbReference type="GO" id="GO:0044231">
    <property type="term" value="C:host cell presynaptic membrane"/>
    <property type="evidence" value="ECO:0007669"/>
    <property type="project" value="UniProtKB-KW"/>
</dbReference>
<evidence type="ECO:0000313" key="12">
    <source>
        <dbReference type="Proteomes" id="UP000015104"/>
    </source>
</evidence>
<feature type="compositionally biased region" description="Polar residues" evidence="9">
    <location>
        <begin position="240"/>
        <end position="258"/>
    </location>
</feature>
<feature type="compositionally biased region" description="Polar residues" evidence="9">
    <location>
        <begin position="274"/>
        <end position="283"/>
    </location>
</feature>
<dbReference type="Gene3D" id="1.25.40.20">
    <property type="entry name" value="Ankyrin repeat-containing domain"/>
    <property type="match status" value="1"/>
</dbReference>
<dbReference type="AlphaFoldDB" id="T1L6L6"/>
<dbReference type="GO" id="GO:0006887">
    <property type="term" value="P:exocytosis"/>
    <property type="evidence" value="ECO:0007669"/>
    <property type="project" value="UniProtKB-KW"/>
</dbReference>
<dbReference type="SUPFAM" id="SSF48403">
    <property type="entry name" value="Ankyrin repeat"/>
    <property type="match status" value="1"/>
</dbReference>
<sequence>MQVDGEPCRLLPSIIRIKVKNQANMVAKSKTHCQIASMPTLDREIVIPVRKLNILDYETFHYDKSRLHDASIVLGKLQINPDLELNHVRALIRQMVANHRKGSTSIHMLNKEPGDEMARYRLEKAFDISNDWCFVDSCTAERYFRIDRAQEHLHYVVDICNDELYILDPTDNGYDRDKLAKASNVPTTQLADNSPASGLSGDETPSPVDPALYGDNNNTIVLFKPPTTKEPGSGKDDSGDTLNVNTASQLLEASSIPGTPTTATETLTETATESNNPSASKETVMSDKGKNSSNYNVRPNNEINVDEMIYQRLVYSADERRDIEPNLVDFKAEETSNALFRFNRDERNQSDSYFHKTGDNSNDNKSDANNTVNEAISSFKLNKTACDCVSLTRSEAVRVNVTGPDNISIDYNSNEIIEAVKRADLTSLKRLREQGYNLSAVDSNGLTTLHYAAMLGYHDIIQYLVDLQPDLINYKTYNDGQTPLHYAILYGQRISCFILAAAGSSVTDADAYSHNAKDLAIMKGDHELAAYLDRELNS</sequence>
<evidence type="ECO:0000256" key="3">
    <source>
        <dbReference type="ARBA" id="ARBA00022537"/>
    </source>
</evidence>
<keyword evidence="2" id="KW-0268">Exocytosis</keyword>
<dbReference type="EnsemblMetazoa" id="tetur95g00010.1">
    <property type="protein sequence ID" value="tetur95g00010.1"/>
    <property type="gene ID" value="tetur95g00010"/>
</dbReference>
<dbReference type="PANTHER" id="PTHR24173">
    <property type="entry name" value="ANKYRIN REPEAT CONTAINING"/>
    <property type="match status" value="1"/>
</dbReference>
<dbReference type="PROSITE" id="PS50088">
    <property type="entry name" value="ANK_REPEAT"/>
    <property type="match status" value="2"/>
</dbReference>
<keyword evidence="5" id="KW-0638">Presynaptic neurotoxin</keyword>